<evidence type="ECO:0000256" key="10">
    <source>
        <dbReference type="ARBA" id="ARBA00029346"/>
    </source>
</evidence>
<comment type="catalytic activity">
    <reaction evidence="10">
        <text>(R)-4'-phosphopantetheine + ATP + H(+) = 3'-dephospho-CoA + diphosphate</text>
        <dbReference type="Rhea" id="RHEA:19801"/>
        <dbReference type="ChEBI" id="CHEBI:15378"/>
        <dbReference type="ChEBI" id="CHEBI:30616"/>
        <dbReference type="ChEBI" id="CHEBI:33019"/>
        <dbReference type="ChEBI" id="CHEBI:57328"/>
        <dbReference type="ChEBI" id="CHEBI:61723"/>
        <dbReference type="EC" id="2.7.7.3"/>
    </reaction>
</comment>
<dbReference type="PANTHER" id="PTHR21342:SF1">
    <property type="entry name" value="PHOSPHOPANTETHEINE ADENYLYLTRANSFERASE"/>
    <property type="match status" value="1"/>
</dbReference>
<evidence type="ECO:0000256" key="7">
    <source>
        <dbReference type="ARBA" id="ARBA00022840"/>
    </source>
</evidence>
<keyword evidence="5" id="KW-0548">Nucleotidyltransferase</keyword>
<keyword evidence="3" id="KW-0963">Cytoplasm</keyword>
<proteinExistence type="predicted"/>
<name>A0A382DWY6_9ZZZZ</name>
<reference evidence="12" key="1">
    <citation type="submission" date="2018-05" db="EMBL/GenBank/DDBJ databases">
        <authorList>
            <person name="Lanie J.A."/>
            <person name="Ng W.-L."/>
            <person name="Kazmierczak K.M."/>
            <person name="Andrzejewski T.M."/>
            <person name="Davidsen T.M."/>
            <person name="Wayne K.J."/>
            <person name="Tettelin H."/>
            <person name="Glass J.I."/>
            <person name="Rusch D."/>
            <person name="Podicherti R."/>
            <person name="Tsui H.-C.T."/>
            <person name="Winkler M.E."/>
        </authorList>
    </citation>
    <scope>NUCLEOTIDE SEQUENCE</scope>
</reference>
<dbReference type="EC" id="2.7.7.3" evidence="1"/>
<evidence type="ECO:0000256" key="9">
    <source>
        <dbReference type="ARBA" id="ARBA00022993"/>
    </source>
</evidence>
<evidence type="ECO:0000313" key="12">
    <source>
        <dbReference type="EMBL" id="SVB42918.1"/>
    </source>
</evidence>
<dbReference type="AlphaFoldDB" id="A0A382DWY6"/>
<keyword evidence="9" id="KW-0173">Coenzyme A biosynthesis</keyword>
<dbReference type="EMBL" id="UINC01041528">
    <property type="protein sequence ID" value="SVB42918.1"/>
    <property type="molecule type" value="Genomic_DNA"/>
</dbReference>
<dbReference type="InterPro" id="IPR004821">
    <property type="entry name" value="Cyt_trans-like"/>
</dbReference>
<dbReference type="InterPro" id="IPR001980">
    <property type="entry name" value="PPAT"/>
</dbReference>
<keyword evidence="7" id="KW-0067">ATP-binding</keyword>
<evidence type="ECO:0000259" key="11">
    <source>
        <dbReference type="Pfam" id="PF01467"/>
    </source>
</evidence>
<dbReference type="PANTHER" id="PTHR21342">
    <property type="entry name" value="PHOSPHOPANTETHEINE ADENYLYLTRANSFERASE"/>
    <property type="match status" value="1"/>
</dbReference>
<evidence type="ECO:0000256" key="2">
    <source>
        <dbReference type="ARBA" id="ARBA00013868"/>
    </source>
</evidence>
<dbReference type="GO" id="GO:0004595">
    <property type="term" value="F:pantetheine-phosphate adenylyltransferase activity"/>
    <property type="evidence" value="ECO:0007669"/>
    <property type="project" value="UniProtKB-EC"/>
</dbReference>
<keyword evidence="8" id="KW-0460">Magnesium</keyword>
<dbReference type="GO" id="GO:0005524">
    <property type="term" value="F:ATP binding"/>
    <property type="evidence" value="ECO:0007669"/>
    <property type="project" value="UniProtKB-KW"/>
</dbReference>
<dbReference type="GO" id="GO:0015937">
    <property type="term" value="P:coenzyme A biosynthetic process"/>
    <property type="evidence" value="ECO:0007669"/>
    <property type="project" value="UniProtKB-KW"/>
</dbReference>
<accession>A0A382DWY6</accession>
<evidence type="ECO:0000256" key="3">
    <source>
        <dbReference type="ARBA" id="ARBA00022490"/>
    </source>
</evidence>
<dbReference type="PRINTS" id="PR01020">
    <property type="entry name" value="LPSBIOSNTHSS"/>
</dbReference>
<evidence type="ECO:0000256" key="1">
    <source>
        <dbReference type="ARBA" id="ARBA00012392"/>
    </source>
</evidence>
<gene>
    <name evidence="12" type="ORF">METZ01_LOCUS195772</name>
</gene>
<organism evidence="12">
    <name type="scientific">marine metagenome</name>
    <dbReference type="NCBI Taxonomy" id="408172"/>
    <lineage>
        <taxon>unclassified sequences</taxon>
        <taxon>metagenomes</taxon>
        <taxon>ecological metagenomes</taxon>
    </lineage>
</organism>
<dbReference type="Gene3D" id="3.40.50.620">
    <property type="entry name" value="HUPs"/>
    <property type="match status" value="1"/>
</dbReference>
<dbReference type="SUPFAM" id="SSF52374">
    <property type="entry name" value="Nucleotidylyl transferase"/>
    <property type="match status" value="1"/>
</dbReference>
<protein>
    <recommendedName>
        <fullName evidence="2">Phosphopantetheine adenylyltransferase</fullName>
        <ecNumber evidence="1">2.7.7.3</ecNumber>
    </recommendedName>
</protein>
<evidence type="ECO:0000256" key="8">
    <source>
        <dbReference type="ARBA" id="ARBA00022842"/>
    </source>
</evidence>
<feature type="domain" description="Cytidyltransferase-like" evidence="11">
    <location>
        <begin position="2"/>
        <end position="90"/>
    </location>
</feature>
<keyword evidence="4" id="KW-0808">Transferase</keyword>
<evidence type="ECO:0000256" key="6">
    <source>
        <dbReference type="ARBA" id="ARBA00022741"/>
    </source>
</evidence>
<dbReference type="Pfam" id="PF01467">
    <property type="entry name" value="CTP_transf_like"/>
    <property type="match status" value="1"/>
</dbReference>
<sequence length="114" mass="12882">MFETNERVKLFSDALFGIDNIEVVPFTGLAPDVAREVGAKVILRGLRAGFDFEQEFEMALMWRNLSPDIDVICMMSALEHQFIYSSRIKEVARLGASIDNLVPPHIAEALKERL</sequence>
<dbReference type="InterPro" id="IPR014729">
    <property type="entry name" value="Rossmann-like_a/b/a_fold"/>
</dbReference>
<keyword evidence="6" id="KW-0547">Nucleotide-binding</keyword>
<evidence type="ECO:0000256" key="4">
    <source>
        <dbReference type="ARBA" id="ARBA00022679"/>
    </source>
</evidence>
<evidence type="ECO:0000256" key="5">
    <source>
        <dbReference type="ARBA" id="ARBA00022695"/>
    </source>
</evidence>